<keyword evidence="2" id="KW-1185">Reference proteome</keyword>
<dbReference type="AlphaFoldDB" id="A0A8P4GC90"/>
<sequence>MSTPGASACHLRTELIHAPLPRTPDAVCILAPGNNLTPSSTHDVAKEEFQELLISARNRCENVFVVDFVPRLTVAPKLQEHMSQEFHSVAHKMGIAYYSTFEHFPFSQLDLWVRDSVHLSDEEGVGILAKLLWDAAYKQLEVPAPKANDAPRTPPPVPRAPPRLIVKEEVFDSPPSSPPSDPYVWMEMMKGKKRIQSEEQLSNPSKRKHSVSMFISQVDGCPIVLKECFITLNPVMFSISMLAAMDAVVPAHLPSPDCPAVPQDAMTPSVEQRLKRVVCKRRLAMCQVKPTPGFEEVSPRLTPANVVEVVAKEEVDATPSAVTMSSEPSSTTAVEEVLEEEVTRSGFPIQRPATFVKSKCDANPHSCMCAEKQQVPFVSGTAVRVAPTTADVCGTNVMVAPSTTDVSIACSVVAALKHVIAPVCTW</sequence>
<protein>
    <submittedName>
        <fullName evidence="1">Uncharacterized protein</fullName>
    </submittedName>
</protein>
<evidence type="ECO:0000313" key="2">
    <source>
        <dbReference type="Proteomes" id="UP000694389"/>
    </source>
</evidence>
<accession>A0A8P4GC90</accession>
<proteinExistence type="predicted"/>
<reference evidence="1" key="2">
    <citation type="submission" date="2025-09" db="UniProtKB">
        <authorList>
            <consortium name="Ensembl"/>
        </authorList>
    </citation>
    <scope>IDENTIFICATION</scope>
</reference>
<dbReference type="GeneTree" id="ENSGT01060000252188"/>
<name>A0A8P4GC90_DICLA</name>
<reference evidence="1" key="1">
    <citation type="submission" date="2025-08" db="UniProtKB">
        <authorList>
            <consortium name="Ensembl"/>
        </authorList>
    </citation>
    <scope>IDENTIFICATION</scope>
</reference>
<dbReference type="Proteomes" id="UP000694389">
    <property type="component" value="Unassembled WGS sequence"/>
</dbReference>
<dbReference type="Ensembl" id="ENSDLAT00005084051.1">
    <property type="protein sequence ID" value="ENSDLAP00005074762.1"/>
    <property type="gene ID" value="ENSDLAG00005034389.1"/>
</dbReference>
<evidence type="ECO:0000313" key="1">
    <source>
        <dbReference type="Ensembl" id="ENSDLAP00005074762.1"/>
    </source>
</evidence>
<dbReference type="SUPFAM" id="SSF52266">
    <property type="entry name" value="SGNH hydrolase"/>
    <property type="match status" value="1"/>
</dbReference>
<organism evidence="1 2">
    <name type="scientific">Dicentrarchus labrax</name>
    <name type="common">European seabass</name>
    <name type="synonym">Morone labrax</name>
    <dbReference type="NCBI Taxonomy" id="13489"/>
    <lineage>
        <taxon>Eukaryota</taxon>
        <taxon>Metazoa</taxon>
        <taxon>Chordata</taxon>
        <taxon>Craniata</taxon>
        <taxon>Vertebrata</taxon>
        <taxon>Euteleostomi</taxon>
        <taxon>Actinopterygii</taxon>
        <taxon>Neopterygii</taxon>
        <taxon>Teleostei</taxon>
        <taxon>Neoteleostei</taxon>
        <taxon>Acanthomorphata</taxon>
        <taxon>Eupercaria</taxon>
        <taxon>Moronidae</taxon>
        <taxon>Dicentrarchus</taxon>
    </lineage>
</organism>